<sequence>LVFAKSRVAPMKVTMVPRLELSASVVAVQISDMLKAELELEDAQESFWTDSQVVLGYINNDARRFHVFIANCIQRIKESTQP</sequence>
<feature type="non-terminal residue" evidence="1">
    <location>
        <position position="1"/>
    </location>
</feature>
<dbReference type="PANTHER" id="PTHR47331">
    <property type="entry name" value="PHD-TYPE DOMAIN-CONTAINING PROTEIN"/>
    <property type="match status" value="1"/>
</dbReference>
<proteinExistence type="predicted"/>
<evidence type="ECO:0000313" key="1">
    <source>
        <dbReference type="EMBL" id="KAF7206706.1"/>
    </source>
</evidence>
<protein>
    <submittedName>
        <fullName evidence="1">Transcript variant X1</fullName>
    </submittedName>
</protein>
<gene>
    <name evidence="1" type="ORF">G4P62_011516</name>
</gene>
<dbReference type="Proteomes" id="UP000822369">
    <property type="component" value="Chromosome 15"/>
</dbReference>
<reference evidence="1" key="1">
    <citation type="submission" date="2020-03" db="EMBL/GenBank/DDBJ databases">
        <title>Intra-Species Differences in Population Size shape Life History and Genome Evolution.</title>
        <authorList>
            <person name="Willemsen D."/>
            <person name="Cui R."/>
            <person name="Valenzano D.R."/>
        </authorList>
    </citation>
    <scope>NUCLEOTIDE SEQUENCE</scope>
    <source>
        <strain evidence="1">GRZ</strain>
        <tissue evidence="1">Whole</tissue>
    </source>
</reference>
<dbReference type="InterPro" id="IPR008042">
    <property type="entry name" value="Retrotrans_Pao"/>
</dbReference>
<dbReference type="AlphaFoldDB" id="A0A9D2XQY8"/>
<dbReference type="PANTHER" id="PTHR47331:SF5">
    <property type="entry name" value="RIBONUCLEASE H"/>
    <property type="match status" value="1"/>
</dbReference>
<comment type="caution">
    <text evidence="1">The sequence shown here is derived from an EMBL/GenBank/DDBJ whole genome shotgun (WGS) entry which is preliminary data.</text>
</comment>
<accession>A0A9D2XQY8</accession>
<dbReference type="Pfam" id="PF05380">
    <property type="entry name" value="Peptidase_A17"/>
    <property type="match status" value="1"/>
</dbReference>
<evidence type="ECO:0000313" key="2">
    <source>
        <dbReference type="Proteomes" id="UP000822369"/>
    </source>
</evidence>
<dbReference type="EMBL" id="JAAVVJ010000015">
    <property type="protein sequence ID" value="KAF7206706.1"/>
    <property type="molecule type" value="Genomic_DNA"/>
</dbReference>
<feature type="non-terminal residue" evidence="1">
    <location>
        <position position="82"/>
    </location>
</feature>
<name>A0A9D2XQY8_NOTFU</name>
<organism evidence="1 2">
    <name type="scientific">Nothobranchius furzeri</name>
    <name type="common">Turquoise killifish</name>
    <dbReference type="NCBI Taxonomy" id="105023"/>
    <lineage>
        <taxon>Eukaryota</taxon>
        <taxon>Metazoa</taxon>
        <taxon>Chordata</taxon>
        <taxon>Craniata</taxon>
        <taxon>Vertebrata</taxon>
        <taxon>Euteleostomi</taxon>
        <taxon>Actinopterygii</taxon>
        <taxon>Neopterygii</taxon>
        <taxon>Teleostei</taxon>
        <taxon>Neoteleostei</taxon>
        <taxon>Acanthomorphata</taxon>
        <taxon>Ovalentaria</taxon>
        <taxon>Atherinomorphae</taxon>
        <taxon>Cyprinodontiformes</taxon>
        <taxon>Nothobranchiidae</taxon>
        <taxon>Nothobranchius</taxon>
    </lineage>
</organism>